<dbReference type="EMBL" id="GBXM01105210">
    <property type="protein sequence ID" value="JAH03367.1"/>
    <property type="molecule type" value="Transcribed_RNA"/>
</dbReference>
<organism evidence="1">
    <name type="scientific">Anguilla anguilla</name>
    <name type="common">European freshwater eel</name>
    <name type="synonym">Muraena anguilla</name>
    <dbReference type="NCBI Taxonomy" id="7936"/>
    <lineage>
        <taxon>Eukaryota</taxon>
        <taxon>Metazoa</taxon>
        <taxon>Chordata</taxon>
        <taxon>Craniata</taxon>
        <taxon>Vertebrata</taxon>
        <taxon>Euteleostomi</taxon>
        <taxon>Actinopterygii</taxon>
        <taxon>Neopterygii</taxon>
        <taxon>Teleostei</taxon>
        <taxon>Anguilliformes</taxon>
        <taxon>Anguillidae</taxon>
        <taxon>Anguilla</taxon>
    </lineage>
</organism>
<sequence>MKFLPLWAVAGQKEHIIYLQARPDAFSHSGHQD</sequence>
<reference evidence="1" key="1">
    <citation type="submission" date="2014-11" db="EMBL/GenBank/DDBJ databases">
        <authorList>
            <person name="Amaro Gonzalez C."/>
        </authorList>
    </citation>
    <scope>NUCLEOTIDE SEQUENCE</scope>
</reference>
<dbReference type="AlphaFoldDB" id="A0A0E9PGI7"/>
<reference evidence="1" key="2">
    <citation type="journal article" date="2015" name="Fish Shellfish Immunol.">
        <title>Early steps in the European eel (Anguilla anguilla)-Vibrio vulnificus interaction in the gills: Role of the RtxA13 toxin.</title>
        <authorList>
            <person name="Callol A."/>
            <person name="Pajuelo D."/>
            <person name="Ebbesson L."/>
            <person name="Teles M."/>
            <person name="MacKenzie S."/>
            <person name="Amaro C."/>
        </authorList>
    </citation>
    <scope>NUCLEOTIDE SEQUENCE</scope>
</reference>
<accession>A0A0E9PGI7</accession>
<name>A0A0E9PGI7_ANGAN</name>
<evidence type="ECO:0000313" key="1">
    <source>
        <dbReference type="EMBL" id="JAH03367.1"/>
    </source>
</evidence>
<protein>
    <submittedName>
        <fullName evidence="1">Uncharacterized protein</fullName>
    </submittedName>
</protein>
<proteinExistence type="predicted"/>